<keyword evidence="3" id="KW-0645">Protease</keyword>
<evidence type="ECO:0000313" key="4">
    <source>
        <dbReference type="Proteomes" id="UP000306229"/>
    </source>
</evidence>
<dbReference type="Pfam" id="PF02517">
    <property type="entry name" value="Rce1-like"/>
    <property type="match status" value="1"/>
</dbReference>
<organism evidence="3 4">
    <name type="scientific">Aureibaculum algae</name>
    <dbReference type="NCBI Taxonomy" id="2584122"/>
    <lineage>
        <taxon>Bacteria</taxon>
        <taxon>Pseudomonadati</taxon>
        <taxon>Bacteroidota</taxon>
        <taxon>Flavobacteriia</taxon>
        <taxon>Flavobacteriales</taxon>
        <taxon>Flavobacteriaceae</taxon>
        <taxon>Aureibaculum</taxon>
    </lineage>
</organism>
<protein>
    <submittedName>
        <fullName evidence="3">CPBP family intramembrane metalloprotease</fullName>
    </submittedName>
</protein>
<dbReference type="EMBL" id="CP040749">
    <property type="protein sequence ID" value="QCX39484.1"/>
    <property type="molecule type" value="Genomic_DNA"/>
</dbReference>
<feature type="transmembrane region" description="Helical" evidence="1">
    <location>
        <begin position="110"/>
        <end position="131"/>
    </location>
</feature>
<evidence type="ECO:0000313" key="3">
    <source>
        <dbReference type="EMBL" id="QCX39484.1"/>
    </source>
</evidence>
<dbReference type="PANTHER" id="PTHR39430">
    <property type="entry name" value="MEMBRANE-ASSOCIATED PROTEASE-RELATED"/>
    <property type="match status" value="1"/>
</dbReference>
<keyword evidence="3" id="KW-0482">Metalloprotease</keyword>
<dbReference type="RefSeq" id="WP_138950336.1">
    <property type="nucleotide sequence ID" value="NZ_CP040749.1"/>
</dbReference>
<dbReference type="GO" id="GO:0008237">
    <property type="term" value="F:metallopeptidase activity"/>
    <property type="evidence" value="ECO:0007669"/>
    <property type="project" value="UniProtKB-KW"/>
</dbReference>
<feature type="transmembrane region" description="Helical" evidence="1">
    <location>
        <begin position="143"/>
        <end position="162"/>
    </location>
</feature>
<feature type="domain" description="CAAX prenyl protease 2/Lysostaphin resistance protein A-like" evidence="2">
    <location>
        <begin position="148"/>
        <end position="244"/>
    </location>
</feature>
<evidence type="ECO:0000256" key="1">
    <source>
        <dbReference type="SAM" id="Phobius"/>
    </source>
</evidence>
<gene>
    <name evidence="3" type="ORF">FF125_13935</name>
</gene>
<sequence>MNFIQQAYKGRNDWWMYVLTFISIFVGIQFASIPLMITGYFAVDGDMDMFRKEALDNFMKAGIDKNLFLGLMIFTFIVALFILYFFVRFLHKRSFKSLITARPEIDWKRFWFAFILWGGTVLVLSLVGVYLSPDDFVWNFKPIPFFTLVLVSFLLLPFQTSAEELVFRGYLMQGLGVLAKNRWFPLLVTSTAFGLLHGMNPEVEKLGFGIMVFYIGTGFLYGICTLMDEGTELALGLHASNNIIAAFLITTNWSVFQTDALYLDTSEPSLGLNTYLPVFVIYPIMLFIFSRKYGWENWKEKLFGKVEEPVIID</sequence>
<dbReference type="InterPro" id="IPR003675">
    <property type="entry name" value="Rce1/LyrA-like_dom"/>
</dbReference>
<dbReference type="OrthoDB" id="2806188at2"/>
<keyword evidence="4" id="KW-1185">Reference proteome</keyword>
<name>A0A5B7TVZ8_9FLAO</name>
<keyword evidence="1" id="KW-0472">Membrane</keyword>
<accession>A0A5B7TVZ8</accession>
<dbReference type="GO" id="GO:0006508">
    <property type="term" value="P:proteolysis"/>
    <property type="evidence" value="ECO:0007669"/>
    <property type="project" value="UniProtKB-KW"/>
</dbReference>
<feature type="transmembrane region" description="Helical" evidence="1">
    <location>
        <begin position="67"/>
        <end position="90"/>
    </location>
</feature>
<evidence type="ECO:0000259" key="2">
    <source>
        <dbReference type="Pfam" id="PF02517"/>
    </source>
</evidence>
<feature type="transmembrane region" description="Helical" evidence="1">
    <location>
        <begin position="206"/>
        <end position="226"/>
    </location>
</feature>
<feature type="transmembrane region" description="Helical" evidence="1">
    <location>
        <begin position="14"/>
        <end position="43"/>
    </location>
</feature>
<dbReference type="Proteomes" id="UP000306229">
    <property type="component" value="Chromosome"/>
</dbReference>
<keyword evidence="1" id="KW-1133">Transmembrane helix</keyword>
<feature type="transmembrane region" description="Helical" evidence="1">
    <location>
        <begin position="270"/>
        <end position="289"/>
    </location>
</feature>
<dbReference type="GO" id="GO:0080120">
    <property type="term" value="P:CAAX-box protein maturation"/>
    <property type="evidence" value="ECO:0007669"/>
    <property type="project" value="UniProtKB-ARBA"/>
</dbReference>
<reference evidence="3 4" key="1">
    <citation type="submission" date="2019-05" db="EMBL/GenBank/DDBJ databases">
        <title>Algicella ahnfeltiae gen. nov., sp. nov., a novel marine bacterium of the family Flavobacteriaceae isolated from a red alga.</title>
        <authorList>
            <person name="Nedashkovskaya O.I."/>
            <person name="Kukhlevskiy A.D."/>
            <person name="Kim S.-G."/>
            <person name="Zhukova N.V."/>
            <person name="Mikhailov V.V."/>
        </authorList>
    </citation>
    <scope>NUCLEOTIDE SEQUENCE [LARGE SCALE GENOMIC DNA]</scope>
    <source>
        <strain evidence="3 4">10Alg115</strain>
    </source>
</reference>
<keyword evidence="3" id="KW-0378">Hydrolase</keyword>
<keyword evidence="1" id="KW-0812">Transmembrane</keyword>
<dbReference type="GO" id="GO:0004175">
    <property type="term" value="F:endopeptidase activity"/>
    <property type="evidence" value="ECO:0007669"/>
    <property type="project" value="UniProtKB-ARBA"/>
</dbReference>
<proteinExistence type="predicted"/>
<dbReference type="AlphaFoldDB" id="A0A5B7TVZ8"/>
<dbReference type="PANTHER" id="PTHR39430:SF1">
    <property type="entry name" value="PROTEASE"/>
    <property type="match status" value="1"/>
</dbReference>
<feature type="transmembrane region" description="Helical" evidence="1">
    <location>
        <begin position="233"/>
        <end position="250"/>
    </location>
</feature>
<dbReference type="KEGG" id="fbe:FF125_13935"/>